<organism evidence="2 3">
    <name type="scientific">Chitinophaga pollutisoli</name>
    <dbReference type="NCBI Taxonomy" id="3133966"/>
    <lineage>
        <taxon>Bacteria</taxon>
        <taxon>Pseudomonadati</taxon>
        <taxon>Bacteroidota</taxon>
        <taxon>Chitinophagia</taxon>
        <taxon>Chitinophagales</taxon>
        <taxon>Chitinophagaceae</taxon>
        <taxon>Chitinophaga</taxon>
    </lineage>
</organism>
<dbReference type="InterPro" id="IPR048954">
    <property type="entry name" value="PorZ_N"/>
</dbReference>
<feature type="domain" description="PorZ N-terminal beta-propeller" evidence="1">
    <location>
        <begin position="48"/>
        <end position="199"/>
    </location>
</feature>
<accession>A0ABZ2YHP4</accession>
<name>A0ABZ2YHP4_9BACT</name>
<dbReference type="RefSeq" id="WP_341834248.1">
    <property type="nucleotide sequence ID" value="NZ_CP149822.1"/>
</dbReference>
<dbReference type="EMBL" id="CP149822">
    <property type="protein sequence ID" value="WZN39256.1"/>
    <property type="molecule type" value="Genomic_DNA"/>
</dbReference>
<dbReference type="Pfam" id="PF07494">
    <property type="entry name" value="Reg_prop"/>
    <property type="match status" value="1"/>
</dbReference>
<evidence type="ECO:0000259" key="1">
    <source>
        <dbReference type="Pfam" id="PF21544"/>
    </source>
</evidence>
<dbReference type="InterPro" id="IPR015943">
    <property type="entry name" value="WD40/YVTN_repeat-like_dom_sf"/>
</dbReference>
<sequence>MKHVPLLDISFLTFISNALRSQNIPIGQWREHFPARQAVAVTAGGGEIFCATAHGLFSVSADEHAITRYGKSSGLHDAGIAAMAWHEGTGTLVLAYRNGNIDLLSNGRVTNIPEVLQRPGAPDKAAGAILITGDKALLPLPFGIIAIDLRRREISDTWTPGFPVTSAAILQNDIYAATPQGVFRAPLNAPNLADPGYWQPLPPLPVPAQQLAAGSYLAARVRDTIFRYGNGAWEKWIHGRGTITFLQSGGNVLFAGLPGRVLRIQGDTETTFAHPLLSAPAGAAETGTALWLADRQNGLILHQNNTYASLTPDAPAGTGAGALLAYNGELWAASGTVSGNGSPSGNALPLSVFREGEWSQPGNALPDAVALAAGNGNVYAGSFGGGVSTFRNGAFALEEKPLGRENIAGLAADAQGNLWASAYGASQQQLLVKQSTGGWTGLNVPFFLPSNALSQILIDNSDLKWMVSPQGGGVVILHHGANIADARDDRWKHLLSGTGRGNLPSSQVYCLAQDRDGWIWIGTARGIGVVQCAPDIMAANACEAWLPVVRTDNFAGYLFQNEQVLSIAVDGANRKWAGTRNGAWLVSADGSRILQHFHTGNSPLPNNAVQRIAIDPATGEVFFATENGLVSWRGEATEGSETQQPGALVFPNPVPSGYDGPIAIRGLVRDAYIKITDVTGKLVFQTRAQGGQAIWNGKDYTGFRPQSGIYLILASDAEGKEKIVSKLVFIR</sequence>
<dbReference type="Proteomes" id="UP001485459">
    <property type="component" value="Chromosome"/>
</dbReference>
<keyword evidence="3" id="KW-1185">Reference proteome</keyword>
<gene>
    <name evidence="2" type="ORF">WJU16_14720</name>
</gene>
<reference evidence="3" key="1">
    <citation type="submission" date="2024-03" db="EMBL/GenBank/DDBJ databases">
        <title>Chitinophaga horti sp. nov., isolated from garden soil.</title>
        <authorList>
            <person name="Lee D.S."/>
            <person name="Han D.M."/>
            <person name="Baek J.H."/>
            <person name="Choi D.G."/>
            <person name="Jeon J.H."/>
            <person name="Jeon C.O."/>
        </authorList>
    </citation>
    <scope>NUCLEOTIDE SEQUENCE [LARGE SCALE GENOMIC DNA]</scope>
    <source>
        <strain evidence="3">GPA1</strain>
    </source>
</reference>
<proteinExistence type="predicted"/>
<dbReference type="Gene3D" id="2.130.10.10">
    <property type="entry name" value="YVTN repeat-like/Quinoprotein amine dehydrogenase"/>
    <property type="match status" value="2"/>
</dbReference>
<dbReference type="Pfam" id="PF21544">
    <property type="entry name" value="PorZ_N_b_propeller"/>
    <property type="match status" value="1"/>
</dbReference>
<evidence type="ECO:0000313" key="3">
    <source>
        <dbReference type="Proteomes" id="UP001485459"/>
    </source>
</evidence>
<evidence type="ECO:0000313" key="2">
    <source>
        <dbReference type="EMBL" id="WZN39256.1"/>
    </source>
</evidence>
<dbReference type="InterPro" id="IPR011110">
    <property type="entry name" value="Reg_prop"/>
</dbReference>
<dbReference type="SUPFAM" id="SSF63829">
    <property type="entry name" value="Calcium-dependent phosphotriesterase"/>
    <property type="match status" value="2"/>
</dbReference>
<protein>
    <submittedName>
        <fullName evidence="2">Two-component regulator propeller domain-containing protein</fullName>
    </submittedName>
</protein>